<keyword evidence="1" id="KW-1133">Transmembrane helix</keyword>
<accession>A0ABD7QLQ9</accession>
<dbReference type="PANTHER" id="PTHR32502:SF23">
    <property type="entry name" value="TRANSPORT PROTEIN, PTS SYSTEM"/>
    <property type="match status" value="1"/>
</dbReference>
<dbReference type="Proteomes" id="UP000295263">
    <property type="component" value="Unassembled WGS sequence"/>
</dbReference>
<feature type="transmembrane region" description="Helical" evidence="1">
    <location>
        <begin position="263"/>
        <end position="284"/>
    </location>
</feature>
<organism evidence="2 3">
    <name type="scientific">Raoultella ornithinolytica</name>
    <name type="common">Klebsiella ornithinolytica</name>
    <dbReference type="NCBI Taxonomy" id="54291"/>
    <lineage>
        <taxon>Bacteria</taxon>
        <taxon>Pseudomonadati</taxon>
        <taxon>Pseudomonadota</taxon>
        <taxon>Gammaproteobacteria</taxon>
        <taxon>Enterobacterales</taxon>
        <taxon>Enterobacteriaceae</taxon>
        <taxon>Klebsiella/Raoultella group</taxon>
        <taxon>Raoultella</taxon>
    </lineage>
</organism>
<protein>
    <submittedName>
        <fullName evidence="2">PTS system mannose-specific IID component</fullName>
    </submittedName>
</protein>
<dbReference type="EMBL" id="SLYQ01000002">
    <property type="protein sequence ID" value="TCQ75116.1"/>
    <property type="molecule type" value="Genomic_DNA"/>
</dbReference>
<dbReference type="PANTHER" id="PTHR32502">
    <property type="entry name" value="N-ACETYLGALACTOSAMINE PERMEASE II COMPONENT-RELATED"/>
    <property type="match status" value="1"/>
</dbReference>
<evidence type="ECO:0000313" key="3">
    <source>
        <dbReference type="Proteomes" id="UP000295263"/>
    </source>
</evidence>
<evidence type="ECO:0000313" key="2">
    <source>
        <dbReference type="EMBL" id="TCQ75116.1"/>
    </source>
</evidence>
<gene>
    <name evidence="2" type="ORF">EC841_102226</name>
</gene>
<comment type="caution">
    <text evidence="2">The sequence shown here is derived from an EMBL/GenBank/DDBJ whole genome shotgun (WGS) entry which is preliminary data.</text>
</comment>
<proteinExistence type="predicted"/>
<feature type="transmembrane region" description="Helical" evidence="1">
    <location>
        <begin position="154"/>
        <end position="176"/>
    </location>
</feature>
<dbReference type="AlphaFoldDB" id="A0ABD7QLQ9"/>
<dbReference type="InterPro" id="IPR050303">
    <property type="entry name" value="GatZ_KbaZ_carbometab"/>
</dbReference>
<evidence type="ECO:0000256" key="1">
    <source>
        <dbReference type="SAM" id="Phobius"/>
    </source>
</evidence>
<keyword evidence="1" id="KW-0472">Membrane</keyword>
<dbReference type="PROSITE" id="PS51108">
    <property type="entry name" value="PTS_EIID"/>
    <property type="match status" value="1"/>
</dbReference>
<reference evidence="2 3" key="1">
    <citation type="submission" date="2019-03" db="EMBL/GenBank/DDBJ databases">
        <title>Genomic analyses of the natural microbiome of Caenorhabditis elegans.</title>
        <authorList>
            <person name="Samuel B."/>
        </authorList>
    </citation>
    <scope>NUCLEOTIDE SEQUENCE [LARGE SCALE GENOMIC DNA]</scope>
    <source>
        <strain evidence="2 3">JUb54</strain>
    </source>
</reference>
<keyword evidence="1" id="KW-0812">Transmembrane</keyword>
<dbReference type="InterPro" id="IPR004704">
    <property type="entry name" value="PTS_IID_man"/>
</dbReference>
<name>A0ABD7QLQ9_RAOOR</name>
<feature type="transmembrane region" description="Helical" evidence="1">
    <location>
        <begin position="197"/>
        <end position="219"/>
    </location>
</feature>
<feature type="transmembrane region" description="Helical" evidence="1">
    <location>
        <begin position="239"/>
        <end position="256"/>
    </location>
</feature>
<dbReference type="Pfam" id="PF03613">
    <property type="entry name" value="EIID-AGA"/>
    <property type="match status" value="1"/>
</dbReference>
<sequence length="285" mass="31591">MNTENTCPDVSEEDLPCERKLNKKDLNRIFWNLQTMSFSYNYEKLQTIGFAHCMIPVLDKLYAQADKETRIKAMQRHFEFFNSQINTGALILGVTAALEEKTTEEEKDAVISVKAGLMGPLAGLGDSLLKFTWLPICGSIGAAFALQGNLIGPILMFLLFNIVNIGTKYFFIHYGYNKGVDLIEQSKNSNIIQRITNIANVVGVMVLGSLIATTVKISTPLVIAVGEQSIKVQEMFDKVTPNLLTLLFSLGVFFLVKRLRGKYTVSLIISMMVLGVICSTFGILA</sequence>
<dbReference type="RefSeq" id="WP_123706846.1">
    <property type="nucleotide sequence ID" value="NZ_SLYQ01000002.1"/>
</dbReference>